<dbReference type="PANTHER" id="PTHR31917">
    <property type="entry name" value="AGENET DOMAIN-CONTAINING PROTEIN-RELATED"/>
    <property type="match status" value="1"/>
</dbReference>
<protein>
    <recommendedName>
        <fullName evidence="1">Agenet domain-containing protein</fullName>
    </recommendedName>
</protein>
<dbReference type="SMART" id="SM00743">
    <property type="entry name" value="Agenet"/>
    <property type="match status" value="1"/>
</dbReference>
<dbReference type="InterPro" id="IPR014002">
    <property type="entry name" value="Agenet_dom_plant"/>
</dbReference>
<sequence length="127" mass="13898">MIGEGNGESKRVLLTPKVKSVETVKGNEIGVGAIVEVSSDSGAWFAATVVKVVRKDKFLVEYHGLLADDDSQLREEIDVLHIRPHPPDADVDGQFSLLDELDAFYNDGWWVGVISKALADFKVCSLL</sequence>
<dbReference type="SMR" id="A0A0R0HTD5"/>
<dbReference type="Pfam" id="PF05641">
    <property type="entry name" value="Agenet"/>
    <property type="match status" value="1"/>
</dbReference>
<gene>
    <name evidence="2" type="ORF">GLYMA_10G145800</name>
</gene>
<dbReference type="EnsemblPlants" id="KRH33793">
    <property type="protein sequence ID" value="KRH33793"/>
    <property type="gene ID" value="GLYMA_10G145800"/>
</dbReference>
<organism evidence="2">
    <name type="scientific">Glycine max</name>
    <name type="common">Soybean</name>
    <name type="synonym">Glycine hispida</name>
    <dbReference type="NCBI Taxonomy" id="3847"/>
    <lineage>
        <taxon>Eukaryota</taxon>
        <taxon>Viridiplantae</taxon>
        <taxon>Streptophyta</taxon>
        <taxon>Embryophyta</taxon>
        <taxon>Tracheophyta</taxon>
        <taxon>Spermatophyta</taxon>
        <taxon>Magnoliopsida</taxon>
        <taxon>eudicotyledons</taxon>
        <taxon>Gunneridae</taxon>
        <taxon>Pentapetalae</taxon>
        <taxon>rosids</taxon>
        <taxon>fabids</taxon>
        <taxon>Fabales</taxon>
        <taxon>Fabaceae</taxon>
        <taxon>Papilionoideae</taxon>
        <taxon>50 kb inversion clade</taxon>
        <taxon>NPAAA clade</taxon>
        <taxon>indigoferoid/millettioid clade</taxon>
        <taxon>Phaseoleae</taxon>
        <taxon>Glycine</taxon>
        <taxon>Glycine subgen. Soja</taxon>
    </lineage>
</organism>
<dbReference type="PANTHER" id="PTHR31917:SF147">
    <property type="entry name" value="AGENET DOMAIN-CONTAINING PROTEIN"/>
    <property type="match status" value="1"/>
</dbReference>
<reference evidence="2" key="3">
    <citation type="submission" date="2018-07" db="EMBL/GenBank/DDBJ databases">
        <title>WGS assembly of Glycine max.</title>
        <authorList>
            <person name="Schmutz J."/>
            <person name="Cannon S."/>
            <person name="Schlueter J."/>
            <person name="Ma J."/>
            <person name="Mitros T."/>
            <person name="Nelson W."/>
            <person name="Hyten D."/>
            <person name="Song Q."/>
            <person name="Thelen J."/>
            <person name="Cheng J."/>
            <person name="Xu D."/>
            <person name="Hellsten U."/>
            <person name="May G."/>
            <person name="Yu Y."/>
            <person name="Sakurai T."/>
            <person name="Umezawa T."/>
            <person name="Bhattacharyya M."/>
            <person name="Sandhu D."/>
            <person name="Valliyodan B."/>
            <person name="Lindquist E."/>
            <person name="Peto M."/>
            <person name="Grant D."/>
            <person name="Shu S."/>
            <person name="Goodstein D."/>
            <person name="Barry K."/>
            <person name="Futrell-Griggs M."/>
            <person name="Abernathy B."/>
            <person name="Du J."/>
            <person name="Tian Z."/>
            <person name="Zhu L."/>
            <person name="Gill N."/>
            <person name="Joshi T."/>
            <person name="Libault M."/>
            <person name="Sethuraman A."/>
            <person name="Zhang X."/>
            <person name="Shinozaki K."/>
            <person name="Nguyen H."/>
            <person name="Wing R."/>
            <person name="Cregan P."/>
            <person name="Specht J."/>
            <person name="Grimwood J."/>
            <person name="Rokhsar D."/>
            <person name="Stacey G."/>
            <person name="Shoemaker R."/>
            <person name="Jackson S."/>
        </authorList>
    </citation>
    <scope>NUCLEOTIDE SEQUENCE</scope>
    <source>
        <tissue evidence="2">Callus</tissue>
    </source>
</reference>
<dbReference type="Proteomes" id="UP000008827">
    <property type="component" value="Chromosome 10"/>
</dbReference>
<dbReference type="InterPro" id="IPR008395">
    <property type="entry name" value="Agenet-like_dom"/>
</dbReference>
<dbReference type="STRING" id="3847.A0A0R0HTD5"/>
<proteinExistence type="predicted"/>
<dbReference type="AlphaFoldDB" id="A0A0R0HTD5"/>
<dbReference type="EMBL" id="CM000843">
    <property type="protein sequence ID" value="KRH33793.1"/>
    <property type="molecule type" value="Genomic_DNA"/>
</dbReference>
<evidence type="ECO:0000313" key="2">
    <source>
        <dbReference type="EMBL" id="KRH33793.1"/>
    </source>
</evidence>
<dbReference type="Gramene" id="KRH33793">
    <property type="protein sequence ID" value="KRH33793"/>
    <property type="gene ID" value="GLYMA_10G145800"/>
</dbReference>
<dbReference type="CDD" id="cd20405">
    <property type="entry name" value="Tudor_Agenet_AtDUF_rpt1_3"/>
    <property type="match status" value="1"/>
</dbReference>
<dbReference type="Gene3D" id="2.30.30.140">
    <property type="match status" value="1"/>
</dbReference>
<feature type="domain" description="Agenet" evidence="1">
    <location>
        <begin position="27"/>
        <end position="90"/>
    </location>
</feature>
<dbReference type="InParanoid" id="A0A0R0HTD5"/>
<reference evidence="2 3" key="1">
    <citation type="journal article" date="2010" name="Nature">
        <title>Genome sequence of the palaeopolyploid soybean.</title>
        <authorList>
            <person name="Schmutz J."/>
            <person name="Cannon S.B."/>
            <person name="Schlueter J."/>
            <person name="Ma J."/>
            <person name="Mitros T."/>
            <person name="Nelson W."/>
            <person name="Hyten D.L."/>
            <person name="Song Q."/>
            <person name="Thelen J.J."/>
            <person name="Cheng J."/>
            <person name="Xu D."/>
            <person name="Hellsten U."/>
            <person name="May G.D."/>
            <person name="Yu Y."/>
            <person name="Sakurai T."/>
            <person name="Umezawa T."/>
            <person name="Bhattacharyya M.K."/>
            <person name="Sandhu D."/>
            <person name="Valliyodan B."/>
            <person name="Lindquist E."/>
            <person name="Peto M."/>
            <person name="Grant D."/>
            <person name="Shu S."/>
            <person name="Goodstein D."/>
            <person name="Barry K."/>
            <person name="Futrell-Griggs M."/>
            <person name="Abernathy B."/>
            <person name="Du J."/>
            <person name="Tian Z."/>
            <person name="Zhu L."/>
            <person name="Gill N."/>
            <person name="Joshi T."/>
            <person name="Libault M."/>
            <person name="Sethuraman A."/>
            <person name="Zhang X.-C."/>
            <person name="Shinozaki K."/>
            <person name="Nguyen H.T."/>
            <person name="Wing R.A."/>
            <person name="Cregan P."/>
            <person name="Specht J."/>
            <person name="Grimwood J."/>
            <person name="Rokhsar D."/>
            <person name="Stacey G."/>
            <person name="Shoemaker R.C."/>
            <person name="Jackson S.A."/>
        </authorList>
    </citation>
    <scope>NUCLEOTIDE SEQUENCE</scope>
    <source>
        <strain evidence="3">cv. Williams 82</strain>
        <tissue evidence="2">Callus</tissue>
    </source>
</reference>
<name>A0A0R0HTD5_SOYBN</name>
<dbReference type="PaxDb" id="3847-GLYMA10G28671.2"/>
<evidence type="ECO:0000313" key="3">
    <source>
        <dbReference type="EnsemblPlants" id="KRH33793"/>
    </source>
</evidence>
<accession>A0A0R0HTD5</accession>
<evidence type="ECO:0000313" key="4">
    <source>
        <dbReference type="Proteomes" id="UP000008827"/>
    </source>
</evidence>
<evidence type="ECO:0000259" key="1">
    <source>
        <dbReference type="SMART" id="SM00743"/>
    </source>
</evidence>
<keyword evidence="4" id="KW-1185">Reference proteome</keyword>
<reference evidence="3" key="2">
    <citation type="submission" date="2018-02" db="UniProtKB">
        <authorList>
            <consortium name="EnsemblPlants"/>
        </authorList>
    </citation>
    <scope>IDENTIFICATION</scope>
    <source>
        <strain evidence="3">Williams 82</strain>
    </source>
</reference>